<name>A0ABW6W5X2_9ACTN</name>
<dbReference type="EMBL" id="JBIAZU010000001">
    <property type="protein sequence ID" value="MFF5288366.1"/>
    <property type="molecule type" value="Genomic_DNA"/>
</dbReference>
<dbReference type="Proteomes" id="UP001602245">
    <property type="component" value="Unassembled WGS sequence"/>
</dbReference>
<keyword evidence="1" id="KW-1133">Transmembrane helix</keyword>
<evidence type="ECO:0000313" key="3">
    <source>
        <dbReference type="Proteomes" id="UP001602245"/>
    </source>
</evidence>
<evidence type="ECO:0000256" key="1">
    <source>
        <dbReference type="SAM" id="Phobius"/>
    </source>
</evidence>
<reference evidence="2 3" key="1">
    <citation type="submission" date="2024-10" db="EMBL/GenBank/DDBJ databases">
        <title>The Natural Products Discovery Center: Release of the First 8490 Sequenced Strains for Exploring Actinobacteria Biosynthetic Diversity.</title>
        <authorList>
            <person name="Kalkreuter E."/>
            <person name="Kautsar S.A."/>
            <person name="Yang D."/>
            <person name="Bader C.D."/>
            <person name="Teijaro C.N."/>
            <person name="Fluegel L."/>
            <person name="Davis C.M."/>
            <person name="Simpson J.R."/>
            <person name="Lauterbach L."/>
            <person name="Steele A.D."/>
            <person name="Gui C."/>
            <person name="Meng S."/>
            <person name="Li G."/>
            <person name="Viehrig K."/>
            <person name="Ye F."/>
            <person name="Su P."/>
            <person name="Kiefer A.F."/>
            <person name="Nichols A."/>
            <person name="Cepeda A.J."/>
            <person name="Yan W."/>
            <person name="Fan B."/>
            <person name="Jiang Y."/>
            <person name="Adhikari A."/>
            <person name="Zheng C.-J."/>
            <person name="Schuster L."/>
            <person name="Cowan T.M."/>
            <person name="Smanski M.J."/>
            <person name="Chevrette M.G."/>
            <person name="De Carvalho L.P.S."/>
            <person name="Shen B."/>
        </authorList>
    </citation>
    <scope>NUCLEOTIDE SEQUENCE [LARGE SCALE GENOMIC DNA]</scope>
    <source>
        <strain evidence="2 3">NPDC000087</strain>
    </source>
</reference>
<gene>
    <name evidence="2" type="ORF">ACFY35_02940</name>
</gene>
<comment type="caution">
    <text evidence="2">The sequence shown here is derived from an EMBL/GenBank/DDBJ whole genome shotgun (WGS) entry which is preliminary data.</text>
</comment>
<keyword evidence="1" id="KW-0472">Membrane</keyword>
<dbReference type="RefSeq" id="WP_020511297.1">
    <property type="nucleotide sequence ID" value="NZ_JBIAZU010000001.1"/>
</dbReference>
<sequence length="43" mass="4524">MTTIEGALVFAGIPLAVVGIVFGAVFSTTPKPPRDESKRPKKP</sequence>
<evidence type="ECO:0008006" key="4">
    <source>
        <dbReference type="Google" id="ProtNLM"/>
    </source>
</evidence>
<proteinExistence type="predicted"/>
<keyword evidence="1" id="KW-0812">Transmembrane</keyword>
<organism evidence="2 3">
    <name type="scientific">Paractinoplanes globisporus</name>
    <dbReference type="NCBI Taxonomy" id="113565"/>
    <lineage>
        <taxon>Bacteria</taxon>
        <taxon>Bacillati</taxon>
        <taxon>Actinomycetota</taxon>
        <taxon>Actinomycetes</taxon>
        <taxon>Micromonosporales</taxon>
        <taxon>Micromonosporaceae</taxon>
        <taxon>Paractinoplanes</taxon>
    </lineage>
</organism>
<accession>A0ABW6W5X2</accession>
<evidence type="ECO:0000313" key="2">
    <source>
        <dbReference type="EMBL" id="MFF5288366.1"/>
    </source>
</evidence>
<feature type="transmembrane region" description="Helical" evidence="1">
    <location>
        <begin position="6"/>
        <end position="29"/>
    </location>
</feature>
<protein>
    <recommendedName>
        <fullName evidence="4">Photosystem II reaction center protein T</fullName>
    </recommendedName>
</protein>
<keyword evidence="3" id="KW-1185">Reference proteome</keyword>